<name>A0AAE3HFC8_9FIRM</name>
<organism evidence="1 2">
    <name type="scientific">Irregularibacter muris</name>
    <dbReference type="NCBI Taxonomy" id="1796619"/>
    <lineage>
        <taxon>Bacteria</taxon>
        <taxon>Bacillati</taxon>
        <taxon>Bacillota</taxon>
        <taxon>Clostridia</taxon>
        <taxon>Eubacteriales</taxon>
        <taxon>Eubacteriaceae</taxon>
        <taxon>Irregularibacter</taxon>
    </lineage>
</organism>
<evidence type="ECO:0000313" key="2">
    <source>
        <dbReference type="Proteomes" id="UP001205748"/>
    </source>
</evidence>
<sequence>MTLIIVFFVIAFLLFGYYIMDRIDKFIESNFLIPDEYHPYQYLSDNEDKEIVILIYGDNALSKHVKNYCDSQKYLYENIIDIHYISKDYRYMYLLALSLNDVDNLMVSSIGLKVYGIPHIIILCNNKNNLKIYREFNFDKVLLYTDEIDKLLNIMKETIENAVKKEI</sequence>
<comment type="caution">
    <text evidence="1">The sequence shown here is derived from an EMBL/GenBank/DDBJ whole genome shotgun (WGS) entry which is preliminary data.</text>
</comment>
<keyword evidence="2" id="KW-1185">Reference proteome</keyword>
<accession>A0AAE3HFC8</accession>
<dbReference type="AlphaFoldDB" id="A0AAE3HFC8"/>
<proteinExistence type="predicted"/>
<reference evidence="1" key="1">
    <citation type="submission" date="2022-07" db="EMBL/GenBank/DDBJ databases">
        <title>Enhanced cultured diversity of the mouse gut microbiota enables custom-made synthetic communities.</title>
        <authorList>
            <person name="Afrizal A."/>
        </authorList>
    </citation>
    <scope>NUCLEOTIDE SEQUENCE</scope>
    <source>
        <strain evidence="1">DSM 28593</strain>
    </source>
</reference>
<dbReference type="RefSeq" id="WP_257529953.1">
    <property type="nucleotide sequence ID" value="NZ_JANKAS010000004.1"/>
</dbReference>
<dbReference type="Proteomes" id="UP001205748">
    <property type="component" value="Unassembled WGS sequence"/>
</dbReference>
<gene>
    <name evidence="1" type="ORF">NSA47_05665</name>
</gene>
<protein>
    <submittedName>
        <fullName evidence="1">Uncharacterized protein</fullName>
    </submittedName>
</protein>
<dbReference type="EMBL" id="JANKAS010000004">
    <property type="protein sequence ID" value="MCR1898477.1"/>
    <property type="molecule type" value="Genomic_DNA"/>
</dbReference>
<evidence type="ECO:0000313" key="1">
    <source>
        <dbReference type="EMBL" id="MCR1898477.1"/>
    </source>
</evidence>